<name>A0ACB9P487_BAUVA</name>
<accession>A0ACB9P487</accession>
<dbReference type="Proteomes" id="UP000828941">
    <property type="component" value="Chromosome 5"/>
</dbReference>
<gene>
    <name evidence="1" type="ORF">L6164_010934</name>
</gene>
<reference evidence="1 2" key="1">
    <citation type="journal article" date="2022" name="DNA Res.">
        <title>Chromosomal-level genome assembly of the orchid tree Bauhinia variegata (Leguminosae; Cercidoideae) supports the allotetraploid origin hypothesis of Bauhinia.</title>
        <authorList>
            <person name="Zhong Y."/>
            <person name="Chen Y."/>
            <person name="Zheng D."/>
            <person name="Pang J."/>
            <person name="Liu Y."/>
            <person name="Luo S."/>
            <person name="Meng S."/>
            <person name="Qian L."/>
            <person name="Wei D."/>
            <person name="Dai S."/>
            <person name="Zhou R."/>
        </authorList>
    </citation>
    <scope>NUCLEOTIDE SEQUENCE [LARGE SCALE GENOMIC DNA]</scope>
    <source>
        <strain evidence="1">BV-YZ2020</strain>
    </source>
</reference>
<keyword evidence="2" id="KW-1185">Reference proteome</keyword>
<dbReference type="EMBL" id="CM039430">
    <property type="protein sequence ID" value="KAI4343600.1"/>
    <property type="molecule type" value="Genomic_DNA"/>
</dbReference>
<protein>
    <submittedName>
        <fullName evidence="1">Uncharacterized protein</fullName>
    </submittedName>
</protein>
<sequence>MVPLHEKLKVFMSHRWLVFVCAMWVQSFAGIAYMFGSISPIIKSTMGYNQKQIAMLGLAKDLGDNIGFVAGKISEFSPTWCVYLVGVVHNFVGYGLVWLIVTHRFPSLPLWAVCIFIFVGTNCTPYYNTASLVACVQSFPENRGPVVGILKGFVGLSGAILTQIVAMMNTHDQASLILVIALGPATVAACLMFIIRPVQGFKQARASDSSSFTFIYSICLLLAAYLMGVLLVENIMVLDPNIVKLLAVILFILVLLPAIIPILLVFHLEPKRTDGETLLLEPPLQETTVDETQIENEKPPRLQVLPVSEGPKEIVQFHARFFQSVAQAVKKIKRKNGPRIGEDFTLTQAMAKIEFWLIFFSLVLGAGTGLTIINNMGQICQSLGDSNANVYVSMLSISNFLGRVGGGYFSEVVVRNFAYPRLFALAVIQAIMAIGFSYYAIGLVGQLHVVTILTGLGYGAHWSIGIASASELFGLKNFGSLYNFLTMACPVGSLFLSGFVASTIYDYYAEQQAKHRIQISHTEVLLCEGKICYSFTCGILAGVSVVATVLSFTVVRRTKKFYAQRYANSLS</sequence>
<evidence type="ECO:0000313" key="1">
    <source>
        <dbReference type="EMBL" id="KAI4343600.1"/>
    </source>
</evidence>
<organism evidence="1 2">
    <name type="scientific">Bauhinia variegata</name>
    <name type="common">Purple orchid tree</name>
    <name type="synonym">Phanera variegata</name>
    <dbReference type="NCBI Taxonomy" id="167791"/>
    <lineage>
        <taxon>Eukaryota</taxon>
        <taxon>Viridiplantae</taxon>
        <taxon>Streptophyta</taxon>
        <taxon>Embryophyta</taxon>
        <taxon>Tracheophyta</taxon>
        <taxon>Spermatophyta</taxon>
        <taxon>Magnoliopsida</taxon>
        <taxon>eudicotyledons</taxon>
        <taxon>Gunneridae</taxon>
        <taxon>Pentapetalae</taxon>
        <taxon>rosids</taxon>
        <taxon>fabids</taxon>
        <taxon>Fabales</taxon>
        <taxon>Fabaceae</taxon>
        <taxon>Cercidoideae</taxon>
        <taxon>Cercideae</taxon>
        <taxon>Bauhiniinae</taxon>
        <taxon>Bauhinia</taxon>
    </lineage>
</organism>
<comment type="caution">
    <text evidence="1">The sequence shown here is derived from an EMBL/GenBank/DDBJ whole genome shotgun (WGS) entry which is preliminary data.</text>
</comment>
<evidence type="ECO:0000313" key="2">
    <source>
        <dbReference type="Proteomes" id="UP000828941"/>
    </source>
</evidence>
<proteinExistence type="predicted"/>